<proteinExistence type="predicted"/>
<dbReference type="GeneID" id="108610178"/>
<protein>
    <submittedName>
        <fullName evidence="2">Uncharacterized protein LOC108610178</fullName>
    </submittedName>
</protein>
<accession>A0ABM1NRQ4</accession>
<gene>
    <name evidence="2" type="primary">LOC108610178</name>
</gene>
<sequence>MGDQRQSNLKELVHTMLFMLSRQEFHAHQIRSEKQRLMKSIHKSAADDRKVEHLKLIREYQLLLAESTWYLKKQQKKLKRYLEVNPHLNGLELYQQAVNALKDMRIPAK</sequence>
<dbReference type="RefSeq" id="XP_017857640.1">
    <property type="nucleotide sequence ID" value="XM_018002151.1"/>
</dbReference>
<reference evidence="1" key="1">
    <citation type="journal article" date="1997" name="Nucleic Acids Res.">
        <title>tRNAscan-SE: a program for improved detection of transfer RNA genes in genomic sequence.</title>
        <authorList>
            <person name="Lowe T.M."/>
            <person name="Eddy S.R."/>
        </authorList>
    </citation>
    <scope>NUCLEOTIDE SEQUENCE [LARGE SCALE GENOMIC DNA]</scope>
</reference>
<dbReference type="Proteomes" id="UP000694904">
    <property type="component" value="Chromosome 2"/>
</dbReference>
<evidence type="ECO:0000313" key="2">
    <source>
        <dbReference type="RefSeq" id="XP_017857640.1"/>
    </source>
</evidence>
<keyword evidence="1" id="KW-1185">Reference proteome</keyword>
<organism evidence="1 2">
    <name type="scientific">Drosophila arizonae</name>
    <name type="common">Fruit fly</name>
    <dbReference type="NCBI Taxonomy" id="7263"/>
    <lineage>
        <taxon>Eukaryota</taxon>
        <taxon>Metazoa</taxon>
        <taxon>Ecdysozoa</taxon>
        <taxon>Arthropoda</taxon>
        <taxon>Hexapoda</taxon>
        <taxon>Insecta</taxon>
        <taxon>Pterygota</taxon>
        <taxon>Neoptera</taxon>
        <taxon>Endopterygota</taxon>
        <taxon>Diptera</taxon>
        <taxon>Brachycera</taxon>
        <taxon>Muscomorpha</taxon>
        <taxon>Ephydroidea</taxon>
        <taxon>Drosophilidae</taxon>
        <taxon>Drosophila</taxon>
    </lineage>
</organism>
<dbReference type="InterPro" id="IPR036126">
    <property type="entry name" value="TBCA_sf"/>
</dbReference>
<dbReference type="SUPFAM" id="SSF46988">
    <property type="entry name" value="Tubulin chaperone cofactor A"/>
    <property type="match status" value="1"/>
</dbReference>
<name>A0ABM1NRQ4_DROAR</name>
<evidence type="ECO:0000313" key="1">
    <source>
        <dbReference type="Proteomes" id="UP000694904"/>
    </source>
</evidence>
<reference evidence="2" key="3">
    <citation type="submission" date="2025-08" db="UniProtKB">
        <authorList>
            <consortium name="RefSeq"/>
        </authorList>
    </citation>
    <scope>IDENTIFICATION</scope>
    <source>
        <tissue evidence="2">Whole organism</tissue>
    </source>
</reference>
<reference evidence="1" key="2">
    <citation type="journal article" date="2016" name="G3 (Bethesda)">
        <title>Genome Evolution in Three Species of Cactophilic Drosophila.</title>
        <authorList>
            <person name="Sanchez-Flores A."/>
            <person name="Penazola F."/>
            <person name="Carpinteyro-Ponce J."/>
            <person name="Nazario-Yepiz N."/>
            <person name="Abreu-Goodger C."/>
            <person name="Machado C.A."/>
            <person name="Markow T.A."/>
        </authorList>
    </citation>
    <scope>NUCLEOTIDE SEQUENCE [LARGE SCALE GENOMIC DNA]</scope>
</reference>